<dbReference type="AlphaFoldDB" id="A0A6P8BSK9"/>
<proteinExistence type="predicted"/>
<dbReference type="PANTHER" id="PTHR10209">
    <property type="entry name" value="OXIDOREDUCTASE, 2OG-FE II OXYGENASE FAMILY PROTEIN"/>
    <property type="match status" value="1"/>
</dbReference>
<organism evidence="5 6">
    <name type="scientific">Punica granatum</name>
    <name type="common">Pomegranate</name>
    <dbReference type="NCBI Taxonomy" id="22663"/>
    <lineage>
        <taxon>Eukaryota</taxon>
        <taxon>Viridiplantae</taxon>
        <taxon>Streptophyta</taxon>
        <taxon>Embryophyta</taxon>
        <taxon>Tracheophyta</taxon>
        <taxon>Spermatophyta</taxon>
        <taxon>Magnoliopsida</taxon>
        <taxon>eudicotyledons</taxon>
        <taxon>Gunneridae</taxon>
        <taxon>Pentapetalae</taxon>
        <taxon>rosids</taxon>
        <taxon>malvids</taxon>
        <taxon>Myrtales</taxon>
        <taxon>Lythraceae</taxon>
        <taxon>Punica</taxon>
    </lineage>
</organism>
<evidence type="ECO:0000259" key="4">
    <source>
        <dbReference type="Pfam" id="PF14226"/>
    </source>
</evidence>
<evidence type="ECO:0000313" key="5">
    <source>
        <dbReference type="Proteomes" id="UP000515151"/>
    </source>
</evidence>
<evidence type="ECO:0000256" key="3">
    <source>
        <dbReference type="ARBA" id="ARBA00023004"/>
    </source>
</evidence>
<dbReference type="Gene3D" id="2.60.120.330">
    <property type="entry name" value="B-lactam Antibiotic, Isopenicillin N Synthase, Chain"/>
    <property type="match status" value="1"/>
</dbReference>
<dbReference type="InterPro" id="IPR026992">
    <property type="entry name" value="DIOX_N"/>
</dbReference>
<dbReference type="GO" id="GO:0046872">
    <property type="term" value="F:metal ion binding"/>
    <property type="evidence" value="ECO:0007669"/>
    <property type="project" value="UniProtKB-KW"/>
</dbReference>
<dbReference type="OrthoDB" id="288590at2759"/>
<name>A0A6P8BSK9_PUNGR</name>
<dbReference type="InterPro" id="IPR027443">
    <property type="entry name" value="IPNS-like_sf"/>
</dbReference>
<keyword evidence="1" id="KW-0479">Metal-binding</keyword>
<reference evidence="5" key="1">
    <citation type="journal article" date="2020" name="Plant Biotechnol. J.">
        <title>The pomegranate (Punica granatum L.) draft genome dissects genetic divergence between soft- and hard-seeded cultivars.</title>
        <authorList>
            <person name="Luo X."/>
            <person name="Li H."/>
            <person name="Wu Z."/>
            <person name="Yao W."/>
            <person name="Zhao P."/>
            <person name="Cao D."/>
            <person name="Yu H."/>
            <person name="Li K."/>
            <person name="Poudel K."/>
            <person name="Zhao D."/>
            <person name="Zhang F."/>
            <person name="Xia X."/>
            <person name="Chen L."/>
            <person name="Wang Q."/>
            <person name="Jing D."/>
            <person name="Cao S."/>
        </authorList>
    </citation>
    <scope>NUCLEOTIDE SEQUENCE [LARGE SCALE GENOMIC DNA]</scope>
    <source>
        <strain evidence="5">cv. Tunisia</strain>
    </source>
</reference>
<evidence type="ECO:0000256" key="2">
    <source>
        <dbReference type="ARBA" id="ARBA00023002"/>
    </source>
</evidence>
<dbReference type="Pfam" id="PF14226">
    <property type="entry name" value="DIOX_N"/>
    <property type="match status" value="1"/>
</dbReference>
<dbReference type="RefSeq" id="XP_031373165.1">
    <property type="nucleotide sequence ID" value="XM_031517305.1"/>
</dbReference>
<gene>
    <name evidence="6" type="primary">LOC116188140</name>
</gene>
<keyword evidence="3" id="KW-0408">Iron</keyword>
<reference evidence="6" key="2">
    <citation type="submission" date="2025-08" db="UniProtKB">
        <authorList>
            <consortium name="RefSeq"/>
        </authorList>
    </citation>
    <scope>IDENTIFICATION</scope>
    <source>
        <tissue evidence="6">Leaf</tissue>
    </source>
</reference>
<keyword evidence="5" id="KW-1185">Reference proteome</keyword>
<dbReference type="SUPFAM" id="SSF51197">
    <property type="entry name" value="Clavaminate synthase-like"/>
    <property type="match status" value="1"/>
</dbReference>
<dbReference type="GeneID" id="116188140"/>
<dbReference type="Proteomes" id="UP000515151">
    <property type="component" value="Chromosome 1"/>
</dbReference>
<evidence type="ECO:0000256" key="1">
    <source>
        <dbReference type="ARBA" id="ARBA00022723"/>
    </source>
</evidence>
<protein>
    <submittedName>
        <fullName evidence="6">1-aminocyclopropane-1-carboxylate oxidase homolog 1-like isoform X1</fullName>
    </submittedName>
</protein>
<dbReference type="PANTHER" id="PTHR10209:SF884">
    <property type="entry name" value="1-AMINOCYCLOPROPANE-1-CARBOXYLATE OXIDASE HOMOLOG 1-LIKE"/>
    <property type="match status" value="1"/>
</dbReference>
<dbReference type="GO" id="GO:0016491">
    <property type="term" value="F:oxidoreductase activity"/>
    <property type="evidence" value="ECO:0007669"/>
    <property type="project" value="UniProtKB-KW"/>
</dbReference>
<evidence type="ECO:0000313" key="6">
    <source>
        <dbReference type="RefSeq" id="XP_031373165.1"/>
    </source>
</evidence>
<sequence>MVENETKAEETERGYDRKRELTTFYEWKAGVKGLVDAGVEKIPHIFNCKKFSFNKNLGTGLSQFCIPVIDFEGVHSRSIRRSEIVQAILDASKRWGFFQVINHGIPTSLLDGMIQGIRRFQKQDLEVKIEFYTRDIKQRKVIYLSNFDLYQAPVTNWRDALGLVMESDPPSPEELPNVCRKHCTIGQEENLIPLPHFPDMEKNLDTVLWVPFQLPGISLNWVGSPFEALRRERELKAFHESKADVKGHAHFGVGRVPLIFIELGLASQIGLKNQNSMNLLPAC</sequence>
<accession>A0A6P8BSK9</accession>
<keyword evidence="2" id="KW-0560">Oxidoreductase</keyword>
<feature type="domain" description="Non-haem dioxygenase N-terminal" evidence="4">
    <location>
        <begin position="66"/>
        <end position="174"/>
    </location>
</feature>